<evidence type="ECO:0000256" key="2">
    <source>
        <dbReference type="ARBA" id="ARBA00022475"/>
    </source>
</evidence>
<keyword evidence="4" id="KW-0808">Transferase</keyword>
<dbReference type="SMART" id="SM00220">
    <property type="entry name" value="S_TKc"/>
    <property type="match status" value="2"/>
</dbReference>
<dbReference type="InterPro" id="IPR050823">
    <property type="entry name" value="Plant_Ser_Thr_Prot_Kinase"/>
</dbReference>
<dbReference type="OrthoDB" id="413582at2759"/>
<dbReference type="GO" id="GO:0005524">
    <property type="term" value="F:ATP binding"/>
    <property type="evidence" value="ECO:0007669"/>
    <property type="project" value="UniProtKB-UniRule"/>
</dbReference>
<dbReference type="PROSITE" id="PS50011">
    <property type="entry name" value="PROTEIN_KINASE_DOM"/>
    <property type="match status" value="2"/>
</dbReference>
<keyword evidence="2" id="KW-1003">Cell membrane</keyword>
<proteinExistence type="predicted"/>
<feature type="region of interest" description="Disordered" evidence="9">
    <location>
        <begin position="513"/>
        <end position="540"/>
    </location>
</feature>
<evidence type="ECO:0000259" key="10">
    <source>
        <dbReference type="PROSITE" id="PS50011"/>
    </source>
</evidence>
<keyword evidence="2" id="KW-0472">Membrane</keyword>
<dbReference type="InterPro" id="IPR000719">
    <property type="entry name" value="Prot_kinase_dom"/>
</dbReference>
<feature type="compositionally biased region" description="Polar residues" evidence="9">
    <location>
        <begin position="482"/>
        <end position="495"/>
    </location>
</feature>
<comment type="subcellular location">
    <subcellularLocation>
        <location evidence="1">Cell membrane</location>
    </subcellularLocation>
</comment>
<evidence type="ECO:0000256" key="9">
    <source>
        <dbReference type="SAM" id="MobiDB-lite"/>
    </source>
</evidence>
<feature type="compositionally biased region" description="Basic and acidic residues" evidence="9">
    <location>
        <begin position="447"/>
        <end position="459"/>
    </location>
</feature>
<dbReference type="Proteomes" id="UP000886885">
    <property type="component" value="Chromosome 18D"/>
</dbReference>
<evidence type="ECO:0000313" key="11">
    <source>
        <dbReference type="EMBL" id="KAG6740040.1"/>
    </source>
</evidence>
<evidence type="ECO:0000256" key="5">
    <source>
        <dbReference type="ARBA" id="ARBA00022741"/>
    </source>
</evidence>
<accession>A0A8X7XY29</accession>
<evidence type="ECO:0000256" key="6">
    <source>
        <dbReference type="ARBA" id="ARBA00022777"/>
    </source>
</evidence>
<gene>
    <name evidence="11" type="ORF">POTOM_057674</name>
</gene>
<comment type="caution">
    <text evidence="11">The sequence shown here is derived from an EMBL/GenBank/DDBJ whole genome shotgun (WGS) entry which is preliminary data.</text>
</comment>
<dbReference type="GO" id="GO:0005886">
    <property type="term" value="C:plasma membrane"/>
    <property type="evidence" value="ECO:0007669"/>
    <property type="project" value="UniProtKB-SubCell"/>
</dbReference>
<keyword evidence="12" id="KW-1185">Reference proteome</keyword>
<protein>
    <recommendedName>
        <fullName evidence="10">Protein kinase domain-containing protein</fullName>
    </recommendedName>
</protein>
<feature type="compositionally biased region" description="Polar residues" evidence="9">
    <location>
        <begin position="460"/>
        <end position="469"/>
    </location>
</feature>
<dbReference type="FunFam" id="1.10.510.10:FF:000051">
    <property type="entry name" value="Receptor-like serine/threonine-protein kinase ALE2"/>
    <property type="match status" value="1"/>
</dbReference>
<feature type="binding site" evidence="8">
    <location>
        <position position="82"/>
    </location>
    <ligand>
        <name>ATP</name>
        <dbReference type="ChEBI" id="CHEBI:30616"/>
    </ligand>
</feature>
<sequence length="952" mass="105013">MVTACISTWMSNVPISGENNVILGALDNSKLRDFTYEELRAATFNFSMNLLIGRGGFGDLYKGRLQEQMPSNGARNRPIAVKRLSGTSLQGDPEFTTEISLLGMVSHPNIVKLLGFCRANEEKILVYDYMQKRSLEHHLFSKKPERVLSWEIRLKIAIEIAEGLSYLHSLEHPVILKDIKPSNILLDKSYTARISDFRLAITAPAPLRDHDEYIEDRVAGTFGYIDPLFMQTGKLHVKSNVYAFGAILVDLLTGSKSTKLVVDGHIKLEGKYVTGQASEIAKLALRCLVHNPKFRPSMKEVAETLEKIKTRDCNQRHLGMCGKCHKAGHYTRSCDKISHVGGNSKLPNASEAITEERTSSTQSTVQQDSERSEASGVVTKTLQTTPSNSNLLDASNGTSNEKTSAIQSPHPQQGSKGDEANRVGTSKPRNNHLIRKTTAVGGNSKALEARNTTKKEKTTSSRLTVQQGNTRKEANGVATRRPSCNNGPKTKIPSNSKLLNATDAMKKEKISTTKSIVQKGKKRNEANGVGTSTLRTKGKSELPNASNLARKVKASVQQVNERNVAADGGQQLDHHAGFQVHILAVFLELTAGSNYVASNPSPAPAPAAAAPDPLIDPDAAPTPPGHLIEGDISFLVSNVSGNSWFSIATTNFTTWISQAKDAIRGKNVPEDIEIPAFPSKLKVFTLEQLKEATFDFRNDMVLGKGGFGSVYKGSLKEKVPSKKSRKLRIAVKKLGSNSKQGLRQWQPQTFISFTACFSECSERSDQQLPWETRLMIATEMAQALSYLHSMDRPIIFRDFKTSNILLDESYTPKLSDFGLAKWGPNDGTSYVTGNVMGTHGYVGPEYKTGGKLYVKSDVYSFGVVLIELLTGLRAIDKKRPPKQQDLREWALPFLTDRKKLRQIMDPRLQGKYGSKQALKIAMLAVRCLYSHPMIRPSMKEVAETLERVKLRT</sequence>
<feature type="domain" description="Protein kinase" evidence="10">
    <location>
        <begin position="696"/>
        <end position="948"/>
    </location>
</feature>
<evidence type="ECO:0000256" key="3">
    <source>
        <dbReference type="ARBA" id="ARBA00022527"/>
    </source>
</evidence>
<reference evidence="11" key="1">
    <citation type="journal article" date="2020" name="bioRxiv">
        <title>Hybrid origin of Populus tomentosa Carr. identified through genome sequencing and phylogenomic analysis.</title>
        <authorList>
            <person name="An X."/>
            <person name="Gao K."/>
            <person name="Chen Z."/>
            <person name="Li J."/>
            <person name="Yang X."/>
            <person name="Yang X."/>
            <person name="Zhou J."/>
            <person name="Guo T."/>
            <person name="Zhao T."/>
            <person name="Huang S."/>
            <person name="Miao D."/>
            <person name="Khan W.U."/>
            <person name="Rao P."/>
            <person name="Ye M."/>
            <person name="Lei B."/>
            <person name="Liao W."/>
            <person name="Wang J."/>
            <person name="Ji L."/>
            <person name="Li Y."/>
            <person name="Guo B."/>
            <person name="Mustafa N.S."/>
            <person name="Li S."/>
            <person name="Yun Q."/>
            <person name="Keller S.R."/>
            <person name="Mao J."/>
            <person name="Zhang R."/>
            <person name="Strauss S.H."/>
        </authorList>
    </citation>
    <scope>NUCLEOTIDE SEQUENCE</scope>
    <source>
        <strain evidence="11">GM15</strain>
        <tissue evidence="11">Leaf</tissue>
    </source>
</reference>
<dbReference type="PROSITE" id="PS00107">
    <property type="entry name" value="PROTEIN_KINASE_ATP"/>
    <property type="match status" value="2"/>
</dbReference>
<evidence type="ECO:0000256" key="4">
    <source>
        <dbReference type="ARBA" id="ARBA00022679"/>
    </source>
</evidence>
<dbReference type="InterPro" id="IPR001245">
    <property type="entry name" value="Ser-Thr/Tyr_kinase_cat_dom"/>
</dbReference>
<keyword evidence="6" id="KW-0418">Kinase</keyword>
<evidence type="ECO:0000256" key="7">
    <source>
        <dbReference type="ARBA" id="ARBA00022840"/>
    </source>
</evidence>
<evidence type="ECO:0000256" key="8">
    <source>
        <dbReference type="PROSITE-ProRule" id="PRU10141"/>
    </source>
</evidence>
<dbReference type="Pfam" id="PF00069">
    <property type="entry name" value="Pkinase"/>
    <property type="match status" value="1"/>
</dbReference>
<evidence type="ECO:0000313" key="12">
    <source>
        <dbReference type="Proteomes" id="UP000886885"/>
    </source>
</evidence>
<keyword evidence="7 8" id="KW-0067">ATP-binding</keyword>
<dbReference type="PANTHER" id="PTHR45621">
    <property type="entry name" value="OS01G0588500 PROTEIN-RELATED"/>
    <property type="match status" value="1"/>
</dbReference>
<organism evidence="11 12">
    <name type="scientific">Populus tomentosa</name>
    <name type="common">Chinese white poplar</name>
    <dbReference type="NCBI Taxonomy" id="118781"/>
    <lineage>
        <taxon>Eukaryota</taxon>
        <taxon>Viridiplantae</taxon>
        <taxon>Streptophyta</taxon>
        <taxon>Embryophyta</taxon>
        <taxon>Tracheophyta</taxon>
        <taxon>Spermatophyta</taxon>
        <taxon>Magnoliopsida</taxon>
        <taxon>eudicotyledons</taxon>
        <taxon>Gunneridae</taxon>
        <taxon>Pentapetalae</taxon>
        <taxon>rosids</taxon>
        <taxon>fabids</taxon>
        <taxon>Malpighiales</taxon>
        <taxon>Salicaceae</taxon>
        <taxon>Saliceae</taxon>
        <taxon>Populus</taxon>
    </lineage>
</organism>
<dbReference type="AlphaFoldDB" id="A0A8X7XY29"/>
<feature type="binding site" evidence="8">
    <location>
        <position position="733"/>
    </location>
    <ligand>
        <name>ATP</name>
        <dbReference type="ChEBI" id="CHEBI:30616"/>
    </ligand>
</feature>
<keyword evidence="3" id="KW-0723">Serine/threonine-protein kinase</keyword>
<feature type="compositionally biased region" description="Polar residues" evidence="9">
    <location>
        <begin position="378"/>
        <end position="415"/>
    </location>
</feature>
<feature type="domain" description="Protein kinase" evidence="10">
    <location>
        <begin position="46"/>
        <end position="308"/>
    </location>
</feature>
<keyword evidence="5 8" id="KW-0547">Nucleotide-binding</keyword>
<dbReference type="FunFam" id="3.30.200.20:FF:000039">
    <property type="entry name" value="receptor-like protein kinase FERONIA"/>
    <property type="match status" value="1"/>
</dbReference>
<dbReference type="GO" id="GO:0004674">
    <property type="term" value="F:protein serine/threonine kinase activity"/>
    <property type="evidence" value="ECO:0007669"/>
    <property type="project" value="UniProtKB-KW"/>
</dbReference>
<dbReference type="EMBL" id="JAAWWB010000036">
    <property type="protein sequence ID" value="KAG6740040.1"/>
    <property type="molecule type" value="Genomic_DNA"/>
</dbReference>
<feature type="region of interest" description="Disordered" evidence="9">
    <location>
        <begin position="337"/>
        <end position="495"/>
    </location>
</feature>
<name>A0A8X7XY29_POPTO</name>
<dbReference type="Pfam" id="PF07714">
    <property type="entry name" value="PK_Tyr_Ser-Thr"/>
    <property type="match status" value="1"/>
</dbReference>
<evidence type="ECO:0000256" key="1">
    <source>
        <dbReference type="ARBA" id="ARBA00004236"/>
    </source>
</evidence>
<dbReference type="InterPro" id="IPR017441">
    <property type="entry name" value="Protein_kinase_ATP_BS"/>
</dbReference>